<dbReference type="GO" id="GO:0004521">
    <property type="term" value="F:RNA endonuclease activity"/>
    <property type="evidence" value="ECO:0007669"/>
    <property type="project" value="InterPro"/>
</dbReference>
<reference evidence="10 12" key="2">
    <citation type="journal article" date="2019" name="Microbiome">
        <title>Annotated bacterial chromosomes from frame-shift-corrected long-read metagenomic data.</title>
        <authorList>
            <person name="Arumugam K."/>
            <person name="Bagci C."/>
            <person name="Bessarab I."/>
            <person name="Beier S."/>
            <person name="Buchfink B."/>
            <person name="Gorska A."/>
            <person name="Qiu G."/>
            <person name="Huson D.H."/>
            <person name="Williams R.B.H."/>
        </authorList>
    </citation>
    <scope>NUCLEOTIDE SEQUENCE [LARGE SCALE GENOMIC DNA]</scope>
    <source>
        <strain evidence="10">SSA1</strain>
    </source>
</reference>
<dbReference type="GO" id="GO:0051607">
    <property type="term" value="P:defense response to virus"/>
    <property type="evidence" value="ECO:0007669"/>
    <property type="project" value="UniProtKB-KW"/>
</dbReference>
<dbReference type="Gene3D" id="3.30.70.240">
    <property type="match status" value="1"/>
</dbReference>
<keyword evidence="4" id="KW-0479">Metal-binding</keyword>
<dbReference type="EMBL" id="JDST02000051">
    <property type="protein sequence ID" value="KFB76601.1"/>
    <property type="molecule type" value="Genomic_DNA"/>
</dbReference>
<dbReference type="GO" id="GO:0016787">
    <property type="term" value="F:hydrolase activity"/>
    <property type="evidence" value="ECO:0007669"/>
    <property type="project" value="UniProtKB-KW"/>
</dbReference>
<keyword evidence="6" id="KW-0378">Hydrolase</keyword>
<evidence type="ECO:0000313" key="12">
    <source>
        <dbReference type="Proteomes" id="UP000509684"/>
    </source>
</evidence>
<keyword evidence="3" id="KW-0540">Nuclease</keyword>
<keyword evidence="11" id="KW-1185">Reference proteome</keyword>
<dbReference type="AlphaFoldDB" id="A0A080M6L9"/>
<evidence type="ECO:0000256" key="3">
    <source>
        <dbReference type="ARBA" id="ARBA00022722"/>
    </source>
</evidence>
<evidence type="ECO:0000256" key="8">
    <source>
        <dbReference type="ARBA" id="ARBA00023118"/>
    </source>
</evidence>
<evidence type="ECO:0000256" key="2">
    <source>
        <dbReference type="ARBA" id="ARBA00009959"/>
    </source>
</evidence>
<dbReference type="KEGG" id="acog:HWD57_14000"/>
<protein>
    <submittedName>
        <fullName evidence="9">CRISPR associated protein Cas2</fullName>
    </submittedName>
    <submittedName>
        <fullName evidence="10">CRISPR-associated endonuclease Cas2</fullName>
    </submittedName>
</protein>
<name>A0A080M6L9_9PROT</name>
<dbReference type="SUPFAM" id="SSF143430">
    <property type="entry name" value="TTP0101/SSO1404-like"/>
    <property type="match status" value="1"/>
</dbReference>
<dbReference type="Proteomes" id="UP000021315">
    <property type="component" value="Unassembled WGS sequence"/>
</dbReference>
<keyword evidence="8" id="KW-0051">Antiviral defense</keyword>
<dbReference type="CDD" id="cd09725">
    <property type="entry name" value="Cas2_I_II_III"/>
    <property type="match status" value="1"/>
</dbReference>
<accession>A0A7D5SFA4</accession>
<evidence type="ECO:0000256" key="6">
    <source>
        <dbReference type="ARBA" id="ARBA00022801"/>
    </source>
</evidence>
<comment type="similarity">
    <text evidence="2">Belongs to the CRISPR-associated endoribonuclease Cas2 protein family.</text>
</comment>
<keyword evidence="5 10" id="KW-0255">Endonuclease</keyword>
<sequence length="98" mass="10919">MTSEQAFVIGYDISHPRRLLRVHREMCKHASPLEYSIFLLVGSNAAKDRCLREVDALIKPQDDDLRCYALPIRGFQGRIGRASLPAGILWTGLPAAIA</sequence>
<evidence type="ECO:0000313" key="10">
    <source>
        <dbReference type="EMBL" id="QLH50778.1"/>
    </source>
</evidence>
<evidence type="ECO:0000313" key="9">
    <source>
        <dbReference type="EMBL" id="KFB76601.1"/>
    </source>
</evidence>
<organism evidence="9 11">
    <name type="scientific">Candidatus Accumulibacter cognatus</name>
    <dbReference type="NCBI Taxonomy" id="2954383"/>
    <lineage>
        <taxon>Bacteria</taxon>
        <taxon>Pseudomonadati</taxon>
        <taxon>Pseudomonadota</taxon>
        <taxon>Betaproteobacteria</taxon>
        <taxon>Candidatus Accumulibacter</taxon>
    </lineage>
</organism>
<evidence type="ECO:0000256" key="1">
    <source>
        <dbReference type="ARBA" id="ARBA00001946"/>
    </source>
</evidence>
<dbReference type="InterPro" id="IPR021127">
    <property type="entry name" value="CRISPR_associated_Cas2"/>
</dbReference>
<accession>A0A080M6L9</accession>
<dbReference type="Pfam" id="PF09827">
    <property type="entry name" value="CRISPR_Cas2"/>
    <property type="match status" value="1"/>
</dbReference>
<dbReference type="InterPro" id="IPR019199">
    <property type="entry name" value="Virulence_VapD/CRISPR_Cas2"/>
</dbReference>
<reference evidence="9 11" key="1">
    <citation type="submission" date="2014-02" db="EMBL/GenBank/DDBJ databases">
        <title>Expanding our view of genomic diversity in Candidatus Accumulibacter clades.</title>
        <authorList>
            <person name="Skennerton C.T."/>
            <person name="Barr J.J."/>
            <person name="Slater F.R."/>
            <person name="Bond P.L."/>
            <person name="Tyson G.W."/>
        </authorList>
    </citation>
    <scope>NUCLEOTIDE SEQUENCE [LARGE SCALE GENOMIC DNA]</scope>
    <source>
        <strain evidence="11">SK-02</strain>
    </source>
</reference>
<evidence type="ECO:0000256" key="5">
    <source>
        <dbReference type="ARBA" id="ARBA00022759"/>
    </source>
</evidence>
<evidence type="ECO:0000256" key="4">
    <source>
        <dbReference type="ARBA" id="ARBA00022723"/>
    </source>
</evidence>
<proteinExistence type="inferred from homology"/>
<keyword evidence="7" id="KW-0460">Magnesium</keyword>
<dbReference type="GO" id="GO:0046872">
    <property type="term" value="F:metal ion binding"/>
    <property type="evidence" value="ECO:0007669"/>
    <property type="project" value="UniProtKB-KW"/>
</dbReference>
<gene>
    <name evidence="9" type="ORF">AW06_002355</name>
    <name evidence="10" type="ORF">HWD57_14000</name>
</gene>
<dbReference type="RefSeq" id="WP_034949367.1">
    <property type="nucleotide sequence ID" value="NZ_JDST02000051.1"/>
</dbReference>
<dbReference type="STRING" id="1453999.AW06_002355"/>
<dbReference type="EMBL" id="CP058708">
    <property type="protein sequence ID" value="QLH50778.1"/>
    <property type="molecule type" value="Genomic_DNA"/>
</dbReference>
<dbReference type="Proteomes" id="UP000509684">
    <property type="component" value="Chromosome"/>
</dbReference>
<dbReference type="GO" id="GO:0043571">
    <property type="term" value="P:maintenance of CRISPR repeat elements"/>
    <property type="evidence" value="ECO:0007669"/>
    <property type="project" value="InterPro"/>
</dbReference>
<evidence type="ECO:0000256" key="7">
    <source>
        <dbReference type="ARBA" id="ARBA00022842"/>
    </source>
</evidence>
<evidence type="ECO:0000313" key="11">
    <source>
        <dbReference type="Proteomes" id="UP000021315"/>
    </source>
</evidence>
<reference evidence="10" key="3">
    <citation type="submission" date="2020-06" db="EMBL/GenBank/DDBJ databases">
        <authorList>
            <person name="Arumugam K."/>
            <person name="Besarab I."/>
            <person name="Haryono M."/>
            <person name="Bagci C."/>
            <person name="Beier S."/>
            <person name="Buchfink B."/>
            <person name="Gorska A."/>
            <person name="Qiu G."/>
            <person name="Huson D.H."/>
            <person name="Williams R.B."/>
        </authorList>
    </citation>
    <scope>NUCLEOTIDE SEQUENCE</scope>
    <source>
        <strain evidence="10">SSA1</strain>
    </source>
</reference>
<comment type="cofactor">
    <cofactor evidence="1">
        <name>Mg(2+)</name>
        <dbReference type="ChEBI" id="CHEBI:18420"/>
    </cofactor>
</comment>